<evidence type="ECO:0000313" key="2">
    <source>
        <dbReference type="Proteomes" id="UP001202328"/>
    </source>
</evidence>
<keyword evidence="2" id="KW-1185">Reference proteome</keyword>
<accession>A0AAD4SWM6</accession>
<feature type="non-terminal residue" evidence="1">
    <location>
        <position position="1"/>
    </location>
</feature>
<organism evidence="1 2">
    <name type="scientific">Papaver atlanticum</name>
    <dbReference type="NCBI Taxonomy" id="357466"/>
    <lineage>
        <taxon>Eukaryota</taxon>
        <taxon>Viridiplantae</taxon>
        <taxon>Streptophyta</taxon>
        <taxon>Embryophyta</taxon>
        <taxon>Tracheophyta</taxon>
        <taxon>Spermatophyta</taxon>
        <taxon>Magnoliopsida</taxon>
        <taxon>Ranunculales</taxon>
        <taxon>Papaveraceae</taxon>
        <taxon>Papaveroideae</taxon>
        <taxon>Papaver</taxon>
    </lineage>
</organism>
<sequence>MMRTYKVYGRNKNYIEGSITAQYEVDEGARHWMEFIPESKQKSYKCHGKVALHGEVYEGPEPPNSQGKPYQLTFLQHQQVRLWVLRHSDENTEWEGNTRHTVILLTEDQGASVRITFPG</sequence>
<proteinExistence type="predicted"/>
<name>A0AAD4SWM6_9MAGN</name>
<evidence type="ECO:0000313" key="1">
    <source>
        <dbReference type="EMBL" id="KAI3926629.1"/>
    </source>
</evidence>
<dbReference type="EMBL" id="JAJJMB010007966">
    <property type="protein sequence ID" value="KAI3926629.1"/>
    <property type="molecule type" value="Genomic_DNA"/>
</dbReference>
<gene>
    <name evidence="1" type="ORF">MKW98_014276</name>
</gene>
<dbReference type="Proteomes" id="UP001202328">
    <property type="component" value="Unassembled WGS sequence"/>
</dbReference>
<comment type="caution">
    <text evidence="1">The sequence shown here is derived from an EMBL/GenBank/DDBJ whole genome shotgun (WGS) entry which is preliminary data.</text>
</comment>
<protein>
    <submittedName>
        <fullName evidence="1">Uncharacterized protein</fullName>
    </submittedName>
</protein>
<reference evidence="1" key="1">
    <citation type="submission" date="2022-04" db="EMBL/GenBank/DDBJ databases">
        <title>A functionally conserved STORR gene fusion in Papaver species that diverged 16.8 million years ago.</title>
        <authorList>
            <person name="Catania T."/>
        </authorList>
    </citation>
    <scope>NUCLEOTIDE SEQUENCE</scope>
    <source>
        <strain evidence="1">S-188037</strain>
    </source>
</reference>
<dbReference type="AlphaFoldDB" id="A0AAD4SWM6"/>